<evidence type="ECO:0000313" key="5">
    <source>
        <dbReference type="Proteomes" id="UP000030428"/>
    </source>
</evidence>
<dbReference type="PANTHER" id="PTHR31302:SF31">
    <property type="entry name" value="PHOSPHODIESTERASE YAEI"/>
    <property type="match status" value="1"/>
</dbReference>
<gene>
    <name evidence="4" type="ORF">PN36_08575</name>
</gene>
<dbReference type="GO" id="GO:0016020">
    <property type="term" value="C:membrane"/>
    <property type="evidence" value="ECO:0007669"/>
    <property type="project" value="GOC"/>
</dbReference>
<keyword evidence="2" id="KW-0378">Hydrolase</keyword>
<name>A0A0A6P9T7_9GAMM</name>
<dbReference type="InterPro" id="IPR029052">
    <property type="entry name" value="Metallo-depent_PP-like"/>
</dbReference>
<dbReference type="SUPFAM" id="SSF56300">
    <property type="entry name" value="Metallo-dependent phosphatases"/>
    <property type="match status" value="1"/>
</dbReference>
<organism evidence="4 5">
    <name type="scientific">Candidatus Thiomargarita nelsonii</name>
    <dbReference type="NCBI Taxonomy" id="1003181"/>
    <lineage>
        <taxon>Bacteria</taxon>
        <taxon>Pseudomonadati</taxon>
        <taxon>Pseudomonadota</taxon>
        <taxon>Gammaproteobacteria</taxon>
        <taxon>Thiotrichales</taxon>
        <taxon>Thiotrichaceae</taxon>
        <taxon>Thiomargarita</taxon>
    </lineage>
</organism>
<feature type="domain" description="Calcineurin-like phosphoesterase" evidence="3">
    <location>
        <begin position="68"/>
        <end position="228"/>
    </location>
</feature>
<dbReference type="PANTHER" id="PTHR31302">
    <property type="entry name" value="TRANSMEMBRANE PROTEIN WITH METALLOPHOSPHOESTERASE DOMAIN-RELATED"/>
    <property type="match status" value="1"/>
</dbReference>
<dbReference type="InterPro" id="IPR051158">
    <property type="entry name" value="Metallophosphoesterase_sf"/>
</dbReference>
<evidence type="ECO:0000256" key="2">
    <source>
        <dbReference type="ARBA" id="ARBA00022801"/>
    </source>
</evidence>
<proteinExistence type="predicted"/>
<dbReference type="AlphaFoldDB" id="A0A0A6P9T7"/>
<sequence length="290" mass="33633">MEMSNMKSKRYRNRGSHHWYQLLFMMKTFEFFLHMTGGYKRGVRNAENIILRDISLSFPNLPKAFEGMTILHLSDLHLDGMKGLEDKILRLLDNRTVDLCVLTGDYRTKLHGHHKHIIERLKYLIESIQSRQGFIGILGNHDGCHIVNPMEKIGIQMLINESHFIHRGDERIQFIGTDDVHYYYTDQALHALEQIETEFSIALVHSPELYDLAAQMGIDLYLCGHTHAGQVCLPGGIPFIKHLSRGKRYYRGHWHYQKMQGITHAGVGTSGIPVRFNTRGEILIHRLHRK</sequence>
<keyword evidence="1" id="KW-0479">Metal-binding</keyword>
<dbReference type="InterPro" id="IPR004843">
    <property type="entry name" value="Calcineurin-like_PHP"/>
</dbReference>
<dbReference type="EMBL" id="JSZA02000025">
    <property type="protein sequence ID" value="KHD07540.2"/>
    <property type="molecule type" value="Genomic_DNA"/>
</dbReference>
<dbReference type="GO" id="GO:0008758">
    <property type="term" value="F:UDP-2,3-diacylglucosamine hydrolase activity"/>
    <property type="evidence" value="ECO:0007669"/>
    <property type="project" value="TreeGrafter"/>
</dbReference>
<dbReference type="Gene3D" id="3.60.21.10">
    <property type="match status" value="1"/>
</dbReference>
<evidence type="ECO:0000259" key="3">
    <source>
        <dbReference type="Pfam" id="PF00149"/>
    </source>
</evidence>
<dbReference type="Proteomes" id="UP000030428">
    <property type="component" value="Unassembled WGS sequence"/>
</dbReference>
<evidence type="ECO:0000256" key="1">
    <source>
        <dbReference type="ARBA" id="ARBA00022723"/>
    </source>
</evidence>
<accession>A0A0A6P9T7</accession>
<dbReference type="GO" id="GO:0046872">
    <property type="term" value="F:metal ion binding"/>
    <property type="evidence" value="ECO:0007669"/>
    <property type="project" value="UniProtKB-KW"/>
</dbReference>
<protein>
    <recommendedName>
        <fullName evidence="3">Calcineurin-like phosphoesterase domain-containing protein</fullName>
    </recommendedName>
</protein>
<comment type="caution">
    <text evidence="4">The sequence shown here is derived from an EMBL/GenBank/DDBJ whole genome shotgun (WGS) entry which is preliminary data.</text>
</comment>
<keyword evidence="5" id="KW-1185">Reference proteome</keyword>
<dbReference type="Pfam" id="PF00149">
    <property type="entry name" value="Metallophos"/>
    <property type="match status" value="1"/>
</dbReference>
<reference evidence="4 5" key="1">
    <citation type="journal article" date="2016" name="Front. Microbiol.">
        <title>Single-Cell (Meta-)Genomics of a Dimorphic Candidatus Thiomargarita nelsonii Reveals Genomic Plasticity.</title>
        <authorList>
            <person name="Flood B.E."/>
            <person name="Fliss P."/>
            <person name="Jones D.S."/>
            <person name="Dick G.J."/>
            <person name="Jain S."/>
            <person name="Kaster A.K."/>
            <person name="Winkel M."/>
            <person name="Mussmann M."/>
            <person name="Bailey J."/>
        </authorList>
    </citation>
    <scope>NUCLEOTIDE SEQUENCE [LARGE SCALE GENOMIC DNA]</scope>
    <source>
        <strain evidence="4">Hydrate Ridge</strain>
    </source>
</reference>
<dbReference type="GO" id="GO:0009245">
    <property type="term" value="P:lipid A biosynthetic process"/>
    <property type="evidence" value="ECO:0007669"/>
    <property type="project" value="TreeGrafter"/>
</dbReference>
<evidence type="ECO:0000313" key="4">
    <source>
        <dbReference type="EMBL" id="KHD07540.2"/>
    </source>
</evidence>